<reference evidence="1" key="1">
    <citation type="journal article" date="2021" name="Proc. Natl. Acad. Sci. U.S.A.">
        <title>A Catalog of Tens of Thousands of Viruses from Human Metagenomes Reveals Hidden Associations with Chronic Diseases.</title>
        <authorList>
            <person name="Tisza M.J."/>
            <person name="Buck C.B."/>
        </authorList>
    </citation>
    <scope>NUCLEOTIDE SEQUENCE</scope>
    <source>
        <strain evidence="1">CtsIQ24</strain>
    </source>
</reference>
<keyword evidence="1" id="KW-0418">Kinase</keyword>
<dbReference type="EMBL" id="BK014953">
    <property type="protein sequence ID" value="DAD84161.1"/>
    <property type="molecule type" value="Genomic_DNA"/>
</dbReference>
<accession>A0A8S5MPC1</accession>
<protein>
    <submittedName>
        <fullName evidence="1">Nucelotide kinase</fullName>
    </submittedName>
</protein>
<dbReference type="GO" id="GO:0016301">
    <property type="term" value="F:kinase activity"/>
    <property type="evidence" value="ECO:0007669"/>
    <property type="project" value="UniProtKB-KW"/>
</dbReference>
<proteinExistence type="predicted"/>
<organism evidence="1">
    <name type="scientific">Siphoviridae sp. ctsIQ24</name>
    <dbReference type="NCBI Taxonomy" id="2826484"/>
    <lineage>
        <taxon>Viruses</taxon>
        <taxon>Duplodnaviria</taxon>
        <taxon>Heunggongvirae</taxon>
        <taxon>Uroviricota</taxon>
        <taxon>Caudoviricetes</taxon>
    </lineage>
</organism>
<evidence type="ECO:0000313" key="1">
    <source>
        <dbReference type="EMBL" id="DAD84161.1"/>
    </source>
</evidence>
<keyword evidence="1" id="KW-0808">Transferase</keyword>
<name>A0A8S5MPC1_9CAUD</name>
<sequence length="129" mass="14860">MKLYDADKLLKICGDIIREAGNSGDAPFTLEEVAKINKDSEDCNAKDRKKCNCDNKSDMVNHPLHYFGEIECIDAIESAVAEIPANEAICVSNIIKYIWRYRNKNGMQDLKKAEWYLHRLMVNYNKNDK</sequence>
<dbReference type="InterPro" id="IPR021739">
    <property type="entry name" value="SaV-like"/>
</dbReference>
<dbReference type="Pfam" id="PF11753">
    <property type="entry name" value="DUF3310"/>
    <property type="match status" value="1"/>
</dbReference>